<dbReference type="InterPro" id="IPR029045">
    <property type="entry name" value="ClpP/crotonase-like_dom_sf"/>
</dbReference>
<accession>A0A382DP98</accession>
<dbReference type="CDD" id="cd06558">
    <property type="entry name" value="crotonase-like"/>
    <property type="match status" value="1"/>
</dbReference>
<dbReference type="PANTHER" id="PTHR11941">
    <property type="entry name" value="ENOYL-COA HYDRATASE-RELATED"/>
    <property type="match status" value="1"/>
</dbReference>
<organism evidence="1">
    <name type="scientific">marine metagenome</name>
    <dbReference type="NCBI Taxonomy" id="408172"/>
    <lineage>
        <taxon>unclassified sequences</taxon>
        <taxon>metagenomes</taxon>
        <taxon>ecological metagenomes</taxon>
    </lineage>
</organism>
<dbReference type="EMBL" id="UINC01040055">
    <property type="protein sequence ID" value="SVB39397.1"/>
    <property type="molecule type" value="Genomic_DNA"/>
</dbReference>
<proteinExistence type="predicted"/>
<dbReference type="Pfam" id="PF00378">
    <property type="entry name" value="ECH_1"/>
    <property type="match status" value="1"/>
</dbReference>
<evidence type="ECO:0008006" key="2">
    <source>
        <dbReference type="Google" id="ProtNLM"/>
    </source>
</evidence>
<dbReference type="SUPFAM" id="SSF52096">
    <property type="entry name" value="ClpP/crotonase"/>
    <property type="match status" value="1"/>
</dbReference>
<gene>
    <name evidence="1" type="ORF">METZ01_LOCUS192251</name>
</gene>
<dbReference type="InterPro" id="IPR001753">
    <property type="entry name" value="Enoyl-CoA_hydra/iso"/>
</dbReference>
<dbReference type="Gene3D" id="3.90.226.10">
    <property type="entry name" value="2-enoyl-CoA Hydratase, Chain A, domain 1"/>
    <property type="match status" value="1"/>
</dbReference>
<name>A0A382DP98_9ZZZZ</name>
<evidence type="ECO:0000313" key="1">
    <source>
        <dbReference type="EMBL" id="SVB39397.1"/>
    </source>
</evidence>
<sequence length="320" mass="35491">MNCYALETRLPASSLGRIVTPVLYRCSGQQYRSSVCTIAIGLVGRPIKQIHSSTRTNTTDQTKNMTDTILLTREQSTAIVTLNRPEKLNAWDSSMRESLRQTLIQLNQDEQIRVIIITGSGERAFCAGQDLEETMQFKTGEEGRDWFMSWRDFYDALRCLDKACIAALNGVAAGSAFQFAMLTDVRVGHSGSRMGQPEINSGIPSVLGPLLMLPRLGLSRTVELTLTGRMMDGDECHRIGLIHHLVDSDQVMEKSFEVAAELAGKPPIAMRLNRQRFREMTQADFDDAFAKGAAIEAEGFASGEPQRAMQAFFEARSTVD</sequence>
<dbReference type="PANTHER" id="PTHR11941:SF54">
    <property type="entry name" value="ENOYL-COA HYDRATASE, MITOCHONDRIAL"/>
    <property type="match status" value="1"/>
</dbReference>
<dbReference type="GO" id="GO:0003824">
    <property type="term" value="F:catalytic activity"/>
    <property type="evidence" value="ECO:0007669"/>
    <property type="project" value="UniProtKB-ARBA"/>
</dbReference>
<reference evidence="1" key="1">
    <citation type="submission" date="2018-05" db="EMBL/GenBank/DDBJ databases">
        <authorList>
            <person name="Lanie J.A."/>
            <person name="Ng W.-L."/>
            <person name="Kazmierczak K.M."/>
            <person name="Andrzejewski T.M."/>
            <person name="Davidsen T.M."/>
            <person name="Wayne K.J."/>
            <person name="Tettelin H."/>
            <person name="Glass J.I."/>
            <person name="Rusch D."/>
            <person name="Podicherti R."/>
            <person name="Tsui H.-C.T."/>
            <person name="Winkler M.E."/>
        </authorList>
    </citation>
    <scope>NUCLEOTIDE SEQUENCE</scope>
</reference>
<dbReference type="GO" id="GO:0006635">
    <property type="term" value="P:fatty acid beta-oxidation"/>
    <property type="evidence" value="ECO:0007669"/>
    <property type="project" value="TreeGrafter"/>
</dbReference>
<protein>
    <recommendedName>
        <fullName evidence="2">Enoyl-CoA hydratase</fullName>
    </recommendedName>
</protein>
<dbReference type="AlphaFoldDB" id="A0A382DP98"/>